<reference evidence="3 4" key="1">
    <citation type="journal article" date="2018" name="PLoS Pathog.">
        <title>Evolution of structural diversity of trichothecenes, a family of toxins produced by plant pathogenic and entomopathogenic fungi.</title>
        <authorList>
            <person name="Proctor R.H."/>
            <person name="McCormick S.P."/>
            <person name="Kim H.S."/>
            <person name="Cardoza R.E."/>
            <person name="Stanley A.M."/>
            <person name="Lindo L."/>
            <person name="Kelly A."/>
            <person name="Brown D.W."/>
            <person name="Lee T."/>
            <person name="Vaughan M.M."/>
            <person name="Alexander N.J."/>
            <person name="Busman M."/>
            <person name="Gutierrez S."/>
        </authorList>
    </citation>
    <scope>NUCLEOTIDE SEQUENCE [LARGE SCALE GENOMIC DNA]</scope>
    <source>
        <strain evidence="3 4">NRRL 20695</strain>
    </source>
</reference>
<dbReference type="OrthoDB" id="5362512at2759"/>
<dbReference type="Pfam" id="PF06985">
    <property type="entry name" value="HET"/>
    <property type="match status" value="1"/>
</dbReference>
<feature type="transmembrane region" description="Helical" evidence="1">
    <location>
        <begin position="669"/>
        <end position="695"/>
    </location>
</feature>
<sequence length="710" mass="79736">MLCSACKDIFSRPRRLAYGSIHPWEQTPLSFRLALQAGCHLCHLIDTSRGYDSARSESFPLGISYSFRPLNPKWARYGTGMKWYAYQSQCVDEVEEMYDYLRGWEQDPTPNGLGRLLATDSARVPDEAAKSWVVLRFYGCEDIVLPIELSIPDDNLEDLAQRNLDTQTTTGHPETLQLAKAWLWSCLDSHPSCGPRYPSTEDFVPTRLLDIGTTESPLLRLVLGASLDPKSRWVALSHRWATNQIRILRSSNVAAYHIAIAPSEVSPTIRDAAHVTRALGIRYLWVDCMCIIQDDGGADWARESNTMSKTYGRSTCTIAAATTAAVPATADSESEAGDGGGFFAERSPYRVRPCVIRNPFKSGDSRYQFNVMPPYLNRLHDKNVRSSEWFKRGWVFQERMLAPRLLVFSDTQILWGCSHLQAAESWPRGKTAENYIDRFESVATERERLQQLLHQETGVRKNHEAWWTFLRDYMTSELTVRSDRLPAISGVAALVEGLTGERYCGGLWITAEDLPEALLWQGAIIFVGKGGRWDLAQDGGLGEDLDQFGTSYRGVAARGRRAQWEYDWEECQRGVENGGNLVAGFGSDASIIQKELEYAQSRRGQFEVNVTATITVTRKRASRFRTWIAPRISHIWKSYLRWVLLVIGTPILLVLALVALGLAVAALGLAIGLAAAIAGLAIVVVPVGAALYFFVRFCFNCWTMYLYPYF</sequence>
<dbReference type="STRING" id="694270.A0A395RQZ1"/>
<evidence type="ECO:0000313" key="4">
    <source>
        <dbReference type="Proteomes" id="UP000266234"/>
    </source>
</evidence>
<keyword evidence="4" id="KW-1185">Reference proteome</keyword>
<feature type="transmembrane region" description="Helical" evidence="1">
    <location>
        <begin position="639"/>
        <end position="663"/>
    </location>
</feature>
<dbReference type="InterPro" id="IPR010730">
    <property type="entry name" value="HET"/>
</dbReference>
<feature type="non-terminal residue" evidence="3">
    <location>
        <position position="710"/>
    </location>
</feature>
<comment type="caution">
    <text evidence="3">The sequence shown here is derived from an EMBL/GenBank/DDBJ whole genome shotgun (WGS) entry which is preliminary data.</text>
</comment>
<dbReference type="AlphaFoldDB" id="A0A395RQZ1"/>
<feature type="domain" description="Heterokaryon incompatibility" evidence="2">
    <location>
        <begin position="233"/>
        <end position="398"/>
    </location>
</feature>
<evidence type="ECO:0000256" key="1">
    <source>
        <dbReference type="SAM" id="Phobius"/>
    </source>
</evidence>
<evidence type="ECO:0000313" key="3">
    <source>
        <dbReference type="EMBL" id="RGP62535.1"/>
    </source>
</evidence>
<gene>
    <name evidence="3" type="ORF">FLONG3_10184</name>
</gene>
<organism evidence="3 4">
    <name type="scientific">Fusarium longipes</name>
    <dbReference type="NCBI Taxonomy" id="694270"/>
    <lineage>
        <taxon>Eukaryota</taxon>
        <taxon>Fungi</taxon>
        <taxon>Dikarya</taxon>
        <taxon>Ascomycota</taxon>
        <taxon>Pezizomycotina</taxon>
        <taxon>Sordariomycetes</taxon>
        <taxon>Hypocreomycetidae</taxon>
        <taxon>Hypocreales</taxon>
        <taxon>Nectriaceae</taxon>
        <taxon>Fusarium</taxon>
    </lineage>
</organism>
<keyword evidence="1" id="KW-1133">Transmembrane helix</keyword>
<dbReference type="PANTHER" id="PTHR33112:SF16">
    <property type="entry name" value="HETEROKARYON INCOMPATIBILITY DOMAIN-CONTAINING PROTEIN"/>
    <property type="match status" value="1"/>
</dbReference>
<dbReference type="Proteomes" id="UP000266234">
    <property type="component" value="Unassembled WGS sequence"/>
</dbReference>
<accession>A0A395RQZ1</accession>
<keyword evidence="1" id="KW-0812">Transmembrane</keyword>
<evidence type="ECO:0000259" key="2">
    <source>
        <dbReference type="Pfam" id="PF06985"/>
    </source>
</evidence>
<keyword evidence="1" id="KW-0472">Membrane</keyword>
<proteinExistence type="predicted"/>
<name>A0A395RQZ1_9HYPO</name>
<dbReference type="EMBL" id="PXOG01000285">
    <property type="protein sequence ID" value="RGP62535.1"/>
    <property type="molecule type" value="Genomic_DNA"/>
</dbReference>
<dbReference type="PANTHER" id="PTHR33112">
    <property type="entry name" value="DOMAIN PROTEIN, PUTATIVE-RELATED"/>
    <property type="match status" value="1"/>
</dbReference>
<protein>
    <submittedName>
        <fullName evidence="3">Heterokaryon incompatibility</fullName>
    </submittedName>
</protein>